<feature type="compositionally biased region" description="Basic and acidic residues" evidence="1">
    <location>
        <begin position="52"/>
        <end position="73"/>
    </location>
</feature>
<feature type="region of interest" description="Disordered" evidence="1">
    <location>
        <begin position="1"/>
        <end position="73"/>
    </location>
</feature>
<organism evidence="2 3">
    <name type="scientific">Salinimonas iocasae</name>
    <dbReference type="NCBI Taxonomy" id="2572577"/>
    <lineage>
        <taxon>Bacteria</taxon>
        <taxon>Pseudomonadati</taxon>
        <taxon>Pseudomonadota</taxon>
        <taxon>Gammaproteobacteria</taxon>
        <taxon>Alteromonadales</taxon>
        <taxon>Alteromonadaceae</taxon>
        <taxon>Alteromonas/Salinimonas group</taxon>
        <taxon>Salinimonas</taxon>
    </lineage>
</organism>
<dbReference type="OrthoDB" id="5294470at2"/>
<dbReference type="RefSeq" id="WP_139756522.1">
    <property type="nucleotide sequence ID" value="NZ_CP039852.1"/>
</dbReference>
<dbReference type="KEGG" id="salk:FBQ74_09865"/>
<dbReference type="EMBL" id="CP039852">
    <property type="protein sequence ID" value="QCZ93779.1"/>
    <property type="molecule type" value="Genomic_DNA"/>
</dbReference>
<dbReference type="AlphaFoldDB" id="A0A5B7YGZ5"/>
<dbReference type="InterPro" id="IPR018636">
    <property type="entry name" value="DUF2058"/>
</dbReference>
<feature type="compositionally biased region" description="Basic residues" evidence="1">
    <location>
        <begin position="25"/>
        <end position="36"/>
    </location>
</feature>
<reference evidence="2 3" key="1">
    <citation type="submission" date="2019-04" db="EMBL/GenBank/DDBJ databases">
        <title>Salinimonas iocasae sp. nov., a halophilic bacterium isolated from the outer tube casing of tubeworms in Okinawa Trough.</title>
        <authorList>
            <person name="Zhang H."/>
            <person name="Wang H."/>
            <person name="Li C."/>
        </authorList>
    </citation>
    <scope>NUCLEOTIDE SEQUENCE [LARGE SCALE GENOMIC DNA]</scope>
    <source>
        <strain evidence="2 3">KX18D6</strain>
    </source>
</reference>
<dbReference type="Pfam" id="PF09831">
    <property type="entry name" value="DUF2058"/>
    <property type="match status" value="1"/>
</dbReference>
<proteinExistence type="predicted"/>
<evidence type="ECO:0000256" key="1">
    <source>
        <dbReference type="SAM" id="MobiDB-lite"/>
    </source>
</evidence>
<dbReference type="Proteomes" id="UP000304912">
    <property type="component" value="Chromosome"/>
</dbReference>
<name>A0A5B7YGZ5_9ALTE</name>
<keyword evidence="3" id="KW-1185">Reference proteome</keyword>
<sequence>MASLQDQLLKAGLADKSAARQARQEKRKKQKLKNKSKQQVEDENKQAAQQAIDEKKARDRALNEQQQKAREERSIAAQVRQLITINSQSRGKDEVVLNFTDENVVKRMHVSEAVRVQVTNGRLAVVKLDEEYHLVPMPVADKIAERDEASVIHRADAVEQSQTTTDDDQDDWYADYQIPDDLTW</sequence>
<evidence type="ECO:0000313" key="3">
    <source>
        <dbReference type="Proteomes" id="UP000304912"/>
    </source>
</evidence>
<feature type="region of interest" description="Disordered" evidence="1">
    <location>
        <begin position="153"/>
        <end position="172"/>
    </location>
</feature>
<gene>
    <name evidence="2" type="ORF">FBQ74_09865</name>
</gene>
<protein>
    <submittedName>
        <fullName evidence="2">DUF2058 domain-containing protein</fullName>
    </submittedName>
</protein>
<accession>A0A5B7YGZ5</accession>
<evidence type="ECO:0000313" key="2">
    <source>
        <dbReference type="EMBL" id="QCZ93779.1"/>
    </source>
</evidence>